<evidence type="ECO:0000313" key="1">
    <source>
        <dbReference type="EMBL" id="RMI33344.1"/>
    </source>
</evidence>
<proteinExistence type="predicted"/>
<gene>
    <name evidence="1" type="ORF">EBN03_09260</name>
</gene>
<dbReference type="Proteomes" id="UP000279275">
    <property type="component" value="Unassembled WGS sequence"/>
</dbReference>
<accession>A0A3M2L7L3</accession>
<evidence type="ECO:0000313" key="2">
    <source>
        <dbReference type="Proteomes" id="UP000279275"/>
    </source>
</evidence>
<sequence length="95" mass="11214">MEYQWWIGAQPLLDRAHIARWEVIEVLYSATRWPRPAKTPNGLSVLTVWGRTDENRPLVVLLRRPRPYATSWQIMLAAPMRPDQLAEYTAWEAQR</sequence>
<dbReference type="OrthoDB" id="4554604at2"/>
<comment type="caution">
    <text evidence="1">The sequence shown here is derived from an EMBL/GenBank/DDBJ whole genome shotgun (WGS) entry which is preliminary data.</text>
</comment>
<organism evidence="1 2">
    <name type="scientific">Nocardia stercoris</name>
    <dbReference type="NCBI Taxonomy" id="2483361"/>
    <lineage>
        <taxon>Bacteria</taxon>
        <taxon>Bacillati</taxon>
        <taxon>Actinomycetota</taxon>
        <taxon>Actinomycetes</taxon>
        <taxon>Mycobacteriales</taxon>
        <taxon>Nocardiaceae</taxon>
        <taxon>Nocardia</taxon>
    </lineage>
</organism>
<dbReference type="EMBL" id="RFFH01000003">
    <property type="protein sequence ID" value="RMI33344.1"/>
    <property type="molecule type" value="Genomic_DNA"/>
</dbReference>
<keyword evidence="2" id="KW-1185">Reference proteome</keyword>
<protein>
    <submittedName>
        <fullName evidence="1">Uncharacterized protein</fullName>
    </submittedName>
</protein>
<reference evidence="1 2" key="1">
    <citation type="submission" date="2018-10" db="EMBL/GenBank/DDBJ databases">
        <title>Isolation from cow dung.</title>
        <authorList>
            <person name="Ling L."/>
        </authorList>
    </citation>
    <scope>NUCLEOTIDE SEQUENCE [LARGE SCALE GENOMIC DNA]</scope>
    <source>
        <strain evidence="1 2">NEAU-LL90</strain>
    </source>
</reference>
<dbReference type="AlphaFoldDB" id="A0A3M2L7L3"/>
<dbReference type="RefSeq" id="WP_122187541.1">
    <property type="nucleotide sequence ID" value="NZ_RFFH01000003.1"/>
</dbReference>
<name>A0A3M2L7L3_9NOCA</name>